<dbReference type="Proteomes" id="UP000008744">
    <property type="component" value="Unassembled WGS sequence"/>
</dbReference>
<proteinExistence type="predicted"/>
<sequence length="62" mass="6912">MDQPWTCPYGSIPVLVDIVRVVPARQMPEDPEAMDVLTGTARNSRLAYTIKKHCIMAGHTTE</sequence>
<protein>
    <submittedName>
        <fullName evidence="1">GL15182</fullName>
    </submittedName>
</protein>
<accession>B4H3M1</accession>
<name>B4H3M1_DROPE</name>
<gene>
    <name evidence="1" type="primary">Dper\GL15182</name>
    <name evidence="1" type="ORF">Dper_GL15182</name>
</gene>
<dbReference type="HOGENOM" id="CLU_2906462_0_0_1"/>
<dbReference type="AlphaFoldDB" id="B4H3M1"/>
<organism evidence="2">
    <name type="scientific">Drosophila persimilis</name>
    <name type="common">Fruit fly</name>
    <dbReference type="NCBI Taxonomy" id="7234"/>
    <lineage>
        <taxon>Eukaryota</taxon>
        <taxon>Metazoa</taxon>
        <taxon>Ecdysozoa</taxon>
        <taxon>Arthropoda</taxon>
        <taxon>Hexapoda</taxon>
        <taxon>Insecta</taxon>
        <taxon>Pterygota</taxon>
        <taxon>Neoptera</taxon>
        <taxon>Endopterygota</taxon>
        <taxon>Diptera</taxon>
        <taxon>Brachycera</taxon>
        <taxon>Muscomorpha</taxon>
        <taxon>Ephydroidea</taxon>
        <taxon>Drosophilidae</taxon>
        <taxon>Drosophila</taxon>
        <taxon>Sophophora</taxon>
    </lineage>
</organism>
<keyword evidence="2" id="KW-1185">Reference proteome</keyword>
<reference evidence="1 2" key="1">
    <citation type="journal article" date="2007" name="Nature">
        <title>Evolution of genes and genomes on the Drosophila phylogeny.</title>
        <authorList>
            <consortium name="Drosophila 12 Genomes Consortium"/>
            <person name="Clark A.G."/>
            <person name="Eisen M.B."/>
            <person name="Smith D.R."/>
            <person name="Bergman C.M."/>
            <person name="Oliver B."/>
            <person name="Markow T.A."/>
            <person name="Kaufman T.C."/>
            <person name="Kellis M."/>
            <person name="Gelbart W."/>
            <person name="Iyer V.N."/>
            <person name="Pollard D.A."/>
            <person name="Sackton T.B."/>
            <person name="Larracuente A.M."/>
            <person name="Singh N.D."/>
            <person name="Abad J.P."/>
            <person name="Abt D.N."/>
            <person name="Adryan B."/>
            <person name="Aguade M."/>
            <person name="Akashi H."/>
            <person name="Anderson W.W."/>
            <person name="Aquadro C.F."/>
            <person name="Ardell D.H."/>
            <person name="Arguello R."/>
            <person name="Artieri C.G."/>
            <person name="Barbash D.A."/>
            <person name="Barker D."/>
            <person name="Barsanti P."/>
            <person name="Batterham P."/>
            <person name="Batzoglou S."/>
            <person name="Begun D."/>
            <person name="Bhutkar A."/>
            <person name="Blanco E."/>
            <person name="Bosak S.A."/>
            <person name="Bradley R.K."/>
            <person name="Brand A.D."/>
            <person name="Brent M.R."/>
            <person name="Brooks A.N."/>
            <person name="Brown R.H."/>
            <person name="Butlin R.K."/>
            <person name="Caggese C."/>
            <person name="Calvi B.R."/>
            <person name="Bernardo de Carvalho A."/>
            <person name="Caspi A."/>
            <person name="Castrezana S."/>
            <person name="Celniker S.E."/>
            <person name="Chang J.L."/>
            <person name="Chapple C."/>
            <person name="Chatterji S."/>
            <person name="Chinwalla A."/>
            <person name="Civetta A."/>
            <person name="Clifton S.W."/>
            <person name="Comeron J.M."/>
            <person name="Costello J.C."/>
            <person name="Coyne J.A."/>
            <person name="Daub J."/>
            <person name="David R.G."/>
            <person name="Delcher A.L."/>
            <person name="Delehaunty K."/>
            <person name="Do C.B."/>
            <person name="Ebling H."/>
            <person name="Edwards K."/>
            <person name="Eickbush T."/>
            <person name="Evans J.D."/>
            <person name="Filipski A."/>
            <person name="Findeiss S."/>
            <person name="Freyhult E."/>
            <person name="Fulton L."/>
            <person name="Fulton R."/>
            <person name="Garcia A.C."/>
            <person name="Gardiner A."/>
            <person name="Garfield D.A."/>
            <person name="Garvin B.E."/>
            <person name="Gibson G."/>
            <person name="Gilbert D."/>
            <person name="Gnerre S."/>
            <person name="Godfrey J."/>
            <person name="Good R."/>
            <person name="Gotea V."/>
            <person name="Gravely B."/>
            <person name="Greenberg A.J."/>
            <person name="Griffiths-Jones S."/>
            <person name="Gross S."/>
            <person name="Guigo R."/>
            <person name="Gustafson E.A."/>
            <person name="Haerty W."/>
            <person name="Hahn M.W."/>
            <person name="Halligan D.L."/>
            <person name="Halpern A.L."/>
            <person name="Halter G.M."/>
            <person name="Han M.V."/>
            <person name="Heger A."/>
            <person name="Hillier L."/>
            <person name="Hinrichs A.S."/>
            <person name="Holmes I."/>
            <person name="Hoskins R.A."/>
            <person name="Hubisz M.J."/>
            <person name="Hultmark D."/>
            <person name="Huntley M.A."/>
            <person name="Jaffe D.B."/>
            <person name="Jagadeeshan S."/>
            <person name="Jeck W.R."/>
            <person name="Johnson J."/>
            <person name="Jones C.D."/>
            <person name="Jordan W.C."/>
            <person name="Karpen G.H."/>
            <person name="Kataoka E."/>
            <person name="Keightley P.D."/>
            <person name="Kheradpour P."/>
            <person name="Kirkness E.F."/>
            <person name="Koerich L.B."/>
            <person name="Kristiansen K."/>
            <person name="Kudrna D."/>
            <person name="Kulathinal R.J."/>
            <person name="Kumar S."/>
            <person name="Kwok R."/>
            <person name="Lander E."/>
            <person name="Langley C.H."/>
            <person name="Lapoint R."/>
            <person name="Lazzaro B.P."/>
            <person name="Lee S.J."/>
            <person name="Levesque L."/>
            <person name="Li R."/>
            <person name="Lin C.F."/>
            <person name="Lin M.F."/>
            <person name="Lindblad-Toh K."/>
            <person name="Llopart A."/>
            <person name="Long M."/>
            <person name="Low L."/>
            <person name="Lozovsky E."/>
            <person name="Lu J."/>
            <person name="Luo M."/>
            <person name="Machado C.A."/>
            <person name="Makalowski W."/>
            <person name="Marzo M."/>
            <person name="Matsuda M."/>
            <person name="Matzkin L."/>
            <person name="McAllister B."/>
            <person name="McBride C.S."/>
            <person name="McKernan B."/>
            <person name="McKernan K."/>
            <person name="Mendez-Lago M."/>
            <person name="Minx P."/>
            <person name="Mollenhauer M.U."/>
            <person name="Montooth K."/>
            <person name="Mount S.M."/>
            <person name="Mu X."/>
            <person name="Myers E."/>
            <person name="Negre B."/>
            <person name="Newfeld S."/>
            <person name="Nielsen R."/>
            <person name="Noor M.A."/>
            <person name="O'Grady P."/>
            <person name="Pachter L."/>
            <person name="Papaceit M."/>
            <person name="Parisi M.J."/>
            <person name="Parisi M."/>
            <person name="Parts L."/>
            <person name="Pedersen J.S."/>
            <person name="Pesole G."/>
            <person name="Phillippy A.M."/>
            <person name="Ponting C.P."/>
            <person name="Pop M."/>
            <person name="Porcelli D."/>
            <person name="Powell J.R."/>
            <person name="Prohaska S."/>
            <person name="Pruitt K."/>
            <person name="Puig M."/>
            <person name="Quesneville H."/>
            <person name="Ram K.R."/>
            <person name="Rand D."/>
            <person name="Rasmussen M.D."/>
            <person name="Reed L.K."/>
            <person name="Reenan R."/>
            <person name="Reily A."/>
            <person name="Remington K.A."/>
            <person name="Rieger T.T."/>
            <person name="Ritchie M.G."/>
            <person name="Robin C."/>
            <person name="Rogers Y.H."/>
            <person name="Rohde C."/>
            <person name="Rozas J."/>
            <person name="Rubenfield M.J."/>
            <person name="Ruiz A."/>
            <person name="Russo S."/>
            <person name="Salzberg S.L."/>
            <person name="Sanchez-Gracia A."/>
            <person name="Saranga D.J."/>
            <person name="Sato H."/>
            <person name="Schaeffer S.W."/>
            <person name="Schatz M.C."/>
            <person name="Schlenke T."/>
            <person name="Schwartz R."/>
            <person name="Segarra C."/>
            <person name="Singh R.S."/>
            <person name="Sirot L."/>
            <person name="Sirota M."/>
            <person name="Sisneros N.B."/>
            <person name="Smith C.D."/>
            <person name="Smith T.F."/>
            <person name="Spieth J."/>
            <person name="Stage D.E."/>
            <person name="Stark A."/>
            <person name="Stephan W."/>
            <person name="Strausberg R.L."/>
            <person name="Strempel S."/>
            <person name="Sturgill D."/>
            <person name="Sutton G."/>
            <person name="Sutton G.G."/>
            <person name="Tao W."/>
            <person name="Teichmann S."/>
            <person name="Tobari Y.N."/>
            <person name="Tomimura Y."/>
            <person name="Tsolas J.M."/>
            <person name="Valente V.L."/>
            <person name="Venter E."/>
            <person name="Venter J.C."/>
            <person name="Vicario S."/>
            <person name="Vieira F.G."/>
            <person name="Vilella A.J."/>
            <person name="Villasante A."/>
            <person name="Walenz B."/>
            <person name="Wang J."/>
            <person name="Wasserman M."/>
            <person name="Watts T."/>
            <person name="Wilson D."/>
            <person name="Wilson R.K."/>
            <person name="Wing R.A."/>
            <person name="Wolfner M.F."/>
            <person name="Wong A."/>
            <person name="Wong G.K."/>
            <person name="Wu C.I."/>
            <person name="Wu G."/>
            <person name="Yamamoto D."/>
            <person name="Yang H.P."/>
            <person name="Yang S.P."/>
            <person name="Yorke J.A."/>
            <person name="Yoshida K."/>
            <person name="Zdobnov E."/>
            <person name="Zhang P."/>
            <person name="Zhang Y."/>
            <person name="Zimin A.V."/>
            <person name="Baldwin J."/>
            <person name="Abdouelleil A."/>
            <person name="Abdulkadir J."/>
            <person name="Abebe A."/>
            <person name="Abera B."/>
            <person name="Abreu J."/>
            <person name="Acer S.C."/>
            <person name="Aftuck L."/>
            <person name="Alexander A."/>
            <person name="An P."/>
            <person name="Anderson E."/>
            <person name="Anderson S."/>
            <person name="Arachi H."/>
            <person name="Azer M."/>
            <person name="Bachantsang P."/>
            <person name="Barry A."/>
            <person name="Bayul T."/>
            <person name="Berlin A."/>
            <person name="Bessette D."/>
            <person name="Bloom T."/>
            <person name="Blye J."/>
            <person name="Boguslavskiy L."/>
            <person name="Bonnet C."/>
            <person name="Boukhgalter B."/>
            <person name="Bourzgui I."/>
            <person name="Brown A."/>
            <person name="Cahill P."/>
            <person name="Channer S."/>
            <person name="Cheshatsang Y."/>
            <person name="Chuda L."/>
            <person name="Citroen M."/>
            <person name="Collymore A."/>
            <person name="Cooke P."/>
            <person name="Costello M."/>
            <person name="D'Aco K."/>
            <person name="Daza R."/>
            <person name="De Haan G."/>
            <person name="DeGray S."/>
            <person name="DeMaso C."/>
            <person name="Dhargay N."/>
            <person name="Dooley K."/>
            <person name="Dooley E."/>
            <person name="Doricent M."/>
            <person name="Dorje P."/>
            <person name="Dorjee K."/>
            <person name="Dupes A."/>
            <person name="Elong R."/>
            <person name="Falk J."/>
            <person name="Farina A."/>
            <person name="Faro S."/>
            <person name="Ferguson D."/>
            <person name="Fisher S."/>
            <person name="Foley C.D."/>
            <person name="Franke A."/>
            <person name="Friedrich D."/>
            <person name="Gadbois L."/>
            <person name="Gearin G."/>
            <person name="Gearin C.R."/>
            <person name="Giannoukos G."/>
            <person name="Goode T."/>
            <person name="Graham J."/>
            <person name="Grandbois E."/>
            <person name="Grewal S."/>
            <person name="Gyaltsen K."/>
            <person name="Hafez N."/>
            <person name="Hagos B."/>
            <person name="Hall J."/>
            <person name="Henson C."/>
            <person name="Hollinger A."/>
            <person name="Honan T."/>
            <person name="Huard M.D."/>
            <person name="Hughes L."/>
            <person name="Hurhula B."/>
            <person name="Husby M.E."/>
            <person name="Kamat A."/>
            <person name="Kanga B."/>
            <person name="Kashin S."/>
            <person name="Khazanovich D."/>
            <person name="Kisner P."/>
            <person name="Lance K."/>
            <person name="Lara M."/>
            <person name="Lee W."/>
            <person name="Lennon N."/>
            <person name="Letendre F."/>
            <person name="LeVine R."/>
            <person name="Lipovsky A."/>
            <person name="Liu X."/>
            <person name="Liu J."/>
            <person name="Liu S."/>
            <person name="Lokyitsang T."/>
            <person name="Lokyitsang Y."/>
            <person name="Lubonja R."/>
            <person name="Lui A."/>
            <person name="MacDonald P."/>
            <person name="Magnisalis V."/>
            <person name="Maru K."/>
            <person name="Matthews C."/>
            <person name="McCusker W."/>
            <person name="McDonough S."/>
            <person name="Mehta T."/>
            <person name="Meldrim J."/>
            <person name="Meneus L."/>
            <person name="Mihai O."/>
            <person name="Mihalev A."/>
            <person name="Mihova T."/>
            <person name="Mittelman R."/>
            <person name="Mlenga V."/>
            <person name="Montmayeur A."/>
            <person name="Mulrain L."/>
            <person name="Navidi A."/>
            <person name="Naylor J."/>
            <person name="Negash T."/>
            <person name="Nguyen T."/>
            <person name="Nguyen N."/>
            <person name="Nicol R."/>
            <person name="Norbu C."/>
            <person name="Norbu N."/>
            <person name="Novod N."/>
            <person name="O'Neill B."/>
            <person name="Osman S."/>
            <person name="Markiewicz E."/>
            <person name="Oyono O.L."/>
            <person name="Patti C."/>
            <person name="Phunkhang P."/>
            <person name="Pierre F."/>
            <person name="Priest M."/>
            <person name="Raghuraman S."/>
            <person name="Rege F."/>
            <person name="Reyes R."/>
            <person name="Rise C."/>
            <person name="Rogov P."/>
            <person name="Ross K."/>
            <person name="Ryan E."/>
            <person name="Settipalli S."/>
            <person name="Shea T."/>
            <person name="Sherpa N."/>
            <person name="Shi L."/>
            <person name="Shih D."/>
            <person name="Sparrow T."/>
            <person name="Spaulding J."/>
            <person name="Stalker J."/>
            <person name="Stange-Thomann N."/>
            <person name="Stavropoulos S."/>
            <person name="Stone C."/>
            <person name="Strader C."/>
            <person name="Tesfaye S."/>
            <person name="Thomson T."/>
            <person name="Thoulutsang Y."/>
            <person name="Thoulutsang D."/>
            <person name="Topham K."/>
            <person name="Topping I."/>
            <person name="Tsamla T."/>
            <person name="Vassiliev H."/>
            <person name="Vo A."/>
            <person name="Wangchuk T."/>
            <person name="Wangdi T."/>
            <person name="Weiand M."/>
            <person name="Wilkinson J."/>
            <person name="Wilson A."/>
            <person name="Yadav S."/>
            <person name="Young G."/>
            <person name="Yu Q."/>
            <person name="Zembek L."/>
            <person name="Zhong D."/>
            <person name="Zimmer A."/>
            <person name="Zwirko Z."/>
            <person name="Jaffe D.B."/>
            <person name="Alvarez P."/>
            <person name="Brockman W."/>
            <person name="Butler J."/>
            <person name="Chin C."/>
            <person name="Gnerre S."/>
            <person name="Grabherr M."/>
            <person name="Kleber M."/>
            <person name="Mauceli E."/>
            <person name="MacCallum I."/>
        </authorList>
    </citation>
    <scope>NUCLEOTIDE SEQUENCE [LARGE SCALE GENOMIC DNA]</scope>
    <source>
        <strain evidence="2">MSH-3 / Tucson 14011-0111.49</strain>
    </source>
</reference>
<dbReference type="OMA" id="CIMAGHT"/>
<dbReference type="EMBL" id="CH479207">
    <property type="protein sequence ID" value="EDW30972.1"/>
    <property type="molecule type" value="Genomic_DNA"/>
</dbReference>
<evidence type="ECO:0000313" key="1">
    <source>
        <dbReference type="EMBL" id="EDW30972.1"/>
    </source>
</evidence>
<evidence type="ECO:0000313" key="2">
    <source>
        <dbReference type="Proteomes" id="UP000008744"/>
    </source>
</evidence>